<evidence type="ECO:0000313" key="1">
    <source>
        <dbReference type="EMBL" id="ADO70582.1"/>
    </source>
</evidence>
<name>E3FMI9_STIAD</name>
<evidence type="ECO:0000313" key="2">
    <source>
        <dbReference type="Proteomes" id="UP000001351"/>
    </source>
</evidence>
<dbReference type="PROSITE" id="PS51257">
    <property type="entry name" value="PROKAR_LIPOPROTEIN"/>
    <property type="match status" value="1"/>
</dbReference>
<dbReference type="STRING" id="378806.STAUR_2784"/>
<accession>E3FMI9</accession>
<organism evidence="1 2">
    <name type="scientific">Stigmatella aurantiaca (strain DW4/3-1)</name>
    <dbReference type="NCBI Taxonomy" id="378806"/>
    <lineage>
        <taxon>Bacteria</taxon>
        <taxon>Pseudomonadati</taxon>
        <taxon>Myxococcota</taxon>
        <taxon>Myxococcia</taxon>
        <taxon>Myxococcales</taxon>
        <taxon>Cystobacterineae</taxon>
        <taxon>Archangiaceae</taxon>
        <taxon>Stigmatella</taxon>
    </lineage>
</organism>
<keyword evidence="2" id="KW-1185">Reference proteome</keyword>
<proteinExistence type="predicted"/>
<protein>
    <submittedName>
        <fullName evidence="1">Conserved uncharacterized protein</fullName>
    </submittedName>
</protein>
<dbReference type="Proteomes" id="UP000001351">
    <property type="component" value="Chromosome"/>
</dbReference>
<dbReference type="AlphaFoldDB" id="E3FMI9"/>
<sequence>MCLRRLPWLCGALLMASCTKPPPSRVPEAGLPPVRLDFRPPVDRSITERAQTARTVERGGERKTEAVEMTTVARFTPVENGWQLTQTVSRAGLSQDGTTVPTRMDAVLSRFPLQVRLAADGAFVKVGNAGEGLVALRAAAPAGQDLGALEAFWSPEAVEERTRREWEAKYGGLFQRNLTVGQHTWAVDRLSLPEGEIVYLLERTVTGTQLTDQGDALVLGLRCLEALPEEPPAELQEVFQDAGAPVLTPGVTCEGEQVVARGHFVPLRRTLTVRAQVAGAAWTLASQTKLEMLEEAR</sequence>
<dbReference type="EMBL" id="CP002271">
    <property type="protein sequence ID" value="ADO70582.1"/>
    <property type="molecule type" value="Genomic_DNA"/>
</dbReference>
<dbReference type="eggNOG" id="ENOG5030HGB">
    <property type="taxonomic scope" value="Bacteria"/>
</dbReference>
<reference evidence="1 2" key="1">
    <citation type="journal article" date="2011" name="Mol. Biol. Evol.">
        <title>Comparative genomic analysis of fruiting body formation in Myxococcales.</title>
        <authorList>
            <person name="Huntley S."/>
            <person name="Hamann N."/>
            <person name="Wegener-Feldbrugge S."/>
            <person name="Treuner-Lange A."/>
            <person name="Kube M."/>
            <person name="Reinhardt R."/>
            <person name="Klages S."/>
            <person name="Muller R."/>
            <person name="Ronning C.M."/>
            <person name="Nierman W.C."/>
            <person name="Sogaard-Andersen L."/>
        </authorList>
    </citation>
    <scope>NUCLEOTIDE SEQUENCE [LARGE SCALE GENOMIC DNA]</scope>
    <source>
        <strain evidence="1 2">DW4/3-1</strain>
    </source>
</reference>
<dbReference type="KEGG" id="sur:STAUR_2784"/>
<gene>
    <name evidence="1" type="ordered locus">STAUR_2784</name>
</gene>
<dbReference type="HOGENOM" id="CLU_936614_0_0_7"/>